<dbReference type="InterPro" id="IPR036259">
    <property type="entry name" value="MFS_trans_sf"/>
</dbReference>
<dbReference type="EMBL" id="CAIIXF020000006">
    <property type="protein sequence ID" value="CAH1786719.1"/>
    <property type="molecule type" value="Genomic_DNA"/>
</dbReference>
<dbReference type="PANTHER" id="PTHR23121">
    <property type="entry name" value="SODIUM-DEPENDENT GLUCOSE TRANSPORTER 1"/>
    <property type="match status" value="1"/>
</dbReference>
<accession>A0A8J1U0W3</accession>
<evidence type="ECO:0000313" key="5">
    <source>
        <dbReference type="Proteomes" id="UP000749559"/>
    </source>
</evidence>
<evidence type="ECO:0000313" key="4">
    <source>
        <dbReference type="EMBL" id="CAH1786719.1"/>
    </source>
</evidence>
<evidence type="ECO:0000256" key="3">
    <source>
        <dbReference type="ARBA" id="ARBA00023136"/>
    </source>
</evidence>
<sequence>MEPNGKTKSDNENGICQNEEKTTDVNETKVLRWLTTILLYASFMGLGMIEGLLPATFLDLRDQLGVDISTMSFAFTTRYAGVVLGGVSAGWLTNIKTINKSLLLGVCLIVSSVLMIITPWLQHVALVMMMIGLYGILNGLADTVHNVLLILTWGQQAGPYLQGLHLSYSAGTFITPVLAIPFLSRQIHSAHNNSKEVIVGDQSEMFIKKEYILLNNHTFTMNESYYSTNTSNGLTNITTMTRSSIQFVYMILGLYVGIMGLCFCILVRCKKKNGSMPATEVYDQEESVINQTHDTLPRYYRIKFLIFLGLIFFAYGSIQSTIGGLLIPFVVQGLHWTKQQGTMIISAYWIIASISRLINIPIYATKVITVTKLIVINILMTFLSSIIFVIFVQFHFIVVWITMLGISIGQATLFVAAMLWYQENIMPVTTGIIPSILVSSQCLGAILVPLLTGYLIDKVQAMCFSYVIVTLTTLMTSLSCFTYVSVRLYKKRHKQTEIATEVEMKPMM</sequence>
<dbReference type="Gene3D" id="1.20.1250.20">
    <property type="entry name" value="MFS general substrate transporter like domains"/>
    <property type="match status" value="2"/>
</dbReference>
<keyword evidence="3" id="KW-0472">Membrane</keyword>
<dbReference type="OrthoDB" id="9626824at2759"/>
<comment type="caution">
    <text evidence="4">The sequence shown here is derived from an EMBL/GenBank/DDBJ whole genome shotgun (WGS) entry which is preliminary data.</text>
</comment>
<keyword evidence="1" id="KW-0812">Transmembrane</keyword>
<gene>
    <name evidence="4" type="ORF">OFUS_LOCUS12557</name>
</gene>
<evidence type="ECO:0000256" key="1">
    <source>
        <dbReference type="ARBA" id="ARBA00022692"/>
    </source>
</evidence>
<dbReference type="AlphaFoldDB" id="A0A8J1U0W3"/>
<reference evidence="4" key="1">
    <citation type="submission" date="2022-03" db="EMBL/GenBank/DDBJ databases">
        <authorList>
            <person name="Martin C."/>
        </authorList>
    </citation>
    <scope>NUCLEOTIDE SEQUENCE</scope>
</reference>
<evidence type="ECO:0000256" key="2">
    <source>
        <dbReference type="ARBA" id="ARBA00022989"/>
    </source>
</evidence>
<protein>
    <submittedName>
        <fullName evidence="4">Uncharacterized protein</fullName>
    </submittedName>
</protein>
<dbReference type="Proteomes" id="UP000749559">
    <property type="component" value="Unassembled WGS sequence"/>
</dbReference>
<proteinExistence type="predicted"/>
<organism evidence="4 5">
    <name type="scientific">Owenia fusiformis</name>
    <name type="common">Polychaete worm</name>
    <dbReference type="NCBI Taxonomy" id="6347"/>
    <lineage>
        <taxon>Eukaryota</taxon>
        <taxon>Metazoa</taxon>
        <taxon>Spiralia</taxon>
        <taxon>Lophotrochozoa</taxon>
        <taxon>Annelida</taxon>
        <taxon>Polychaeta</taxon>
        <taxon>Sedentaria</taxon>
        <taxon>Canalipalpata</taxon>
        <taxon>Sabellida</taxon>
        <taxon>Oweniida</taxon>
        <taxon>Oweniidae</taxon>
        <taxon>Owenia</taxon>
    </lineage>
</organism>
<keyword evidence="5" id="KW-1185">Reference proteome</keyword>
<dbReference type="SUPFAM" id="SSF103473">
    <property type="entry name" value="MFS general substrate transporter"/>
    <property type="match status" value="1"/>
</dbReference>
<name>A0A8J1U0W3_OWEFU</name>
<dbReference type="PANTHER" id="PTHR23121:SF9">
    <property type="entry name" value="SODIUM-DEPENDENT GLUCOSE TRANSPORTER 1"/>
    <property type="match status" value="1"/>
</dbReference>
<keyword evidence="2" id="KW-1133">Transmembrane helix</keyword>